<keyword evidence="4" id="KW-1185">Reference proteome</keyword>
<dbReference type="SMART" id="SM00135">
    <property type="entry name" value="LY"/>
    <property type="match status" value="3"/>
</dbReference>
<dbReference type="PANTHER" id="PTHR46513">
    <property type="entry name" value="VITELLOGENIN RECEPTOR-LIKE PROTEIN-RELATED-RELATED"/>
    <property type="match status" value="1"/>
</dbReference>
<name>A0A975A009_9BACT</name>
<dbReference type="EMBL" id="CP070608">
    <property type="protein sequence ID" value="QSE96326.1"/>
    <property type="molecule type" value="Genomic_DNA"/>
</dbReference>
<dbReference type="InterPro" id="IPR022409">
    <property type="entry name" value="PKD/Chitinase_dom"/>
</dbReference>
<reference evidence="3" key="1">
    <citation type="submission" date="2021-02" db="EMBL/GenBank/DDBJ databases">
        <title>Fulvivirga sp. S481 isolated from sea water.</title>
        <authorList>
            <person name="Bae S.S."/>
            <person name="Baek K."/>
        </authorList>
    </citation>
    <scope>NUCLEOTIDE SEQUENCE</scope>
    <source>
        <strain evidence="3">S481</strain>
    </source>
</reference>
<dbReference type="Proteomes" id="UP000662783">
    <property type="component" value="Chromosome"/>
</dbReference>
<accession>A0A975A009</accession>
<evidence type="ECO:0000259" key="2">
    <source>
        <dbReference type="PROSITE" id="PS50093"/>
    </source>
</evidence>
<dbReference type="InterPro" id="IPR011042">
    <property type="entry name" value="6-blade_b-propeller_TolB-like"/>
</dbReference>
<dbReference type="InterPro" id="IPR013783">
    <property type="entry name" value="Ig-like_fold"/>
</dbReference>
<evidence type="ECO:0000313" key="3">
    <source>
        <dbReference type="EMBL" id="QSE96326.1"/>
    </source>
</evidence>
<feature type="signal peptide" evidence="1">
    <location>
        <begin position="1"/>
        <end position="26"/>
    </location>
</feature>
<dbReference type="Gene3D" id="2.60.40.10">
    <property type="entry name" value="Immunoglobulins"/>
    <property type="match status" value="2"/>
</dbReference>
<dbReference type="SUPFAM" id="SSF75011">
    <property type="entry name" value="3-carboxy-cis,cis-mucoante lactonizing enzyme"/>
    <property type="match status" value="1"/>
</dbReference>
<dbReference type="CDD" id="cd00146">
    <property type="entry name" value="PKD"/>
    <property type="match status" value="2"/>
</dbReference>
<dbReference type="KEGG" id="fuv:JR347_11975"/>
<dbReference type="InterPro" id="IPR000601">
    <property type="entry name" value="PKD_dom"/>
</dbReference>
<evidence type="ECO:0000256" key="1">
    <source>
        <dbReference type="SAM" id="SignalP"/>
    </source>
</evidence>
<dbReference type="PROSITE" id="PS50093">
    <property type="entry name" value="PKD"/>
    <property type="match status" value="2"/>
</dbReference>
<sequence length="458" mass="49659">MKTYIKNNHWLMALFLSLAIFGGCSDDDDNELGPAPTADFTIAESSILKQGEEVTFTASAVNAFSYKWSFGDGNVAVGKSVTHVYSEPGTFTVTLEASGNGQRDLASQEVIIEGLIPETAFSVENSDDLRVSTTVQFVNETVNGISYVWDFGDANNSTSTEENPTFVYTTAGDFDVKLTATGTGGESSSTVTITINPNDFELYFINNTDLKVQKINLNDPETIVDVFDLPGFSFGLAYDPEFDELYFSDDDAFKIFRNSVNGGNEVEITDGLNGPRDIALDVANNRLFVTERSSDQITEVDLSTGTKSVVYSVADDGLFLLPVGLDLYNGNLYATAVDFDAETVWTGNVDGSGISKIIDYSSGGFGYGIEVDKVNEKIYFDDNDGSNILRADLDGSNIETVGAPSDRVYGIAINNETGKFYFASRDGVIKEANLDGSEEKVLIDTTVDIRGLIIRKSN</sequence>
<feature type="domain" description="PKD" evidence="2">
    <location>
        <begin position="139"/>
        <end position="195"/>
    </location>
</feature>
<organism evidence="3 4">
    <name type="scientific">Fulvivirga lutea</name>
    <dbReference type="NCBI Taxonomy" id="2810512"/>
    <lineage>
        <taxon>Bacteria</taxon>
        <taxon>Pseudomonadati</taxon>
        <taxon>Bacteroidota</taxon>
        <taxon>Cytophagia</taxon>
        <taxon>Cytophagales</taxon>
        <taxon>Fulvivirgaceae</taxon>
        <taxon>Fulvivirga</taxon>
    </lineage>
</organism>
<dbReference type="InterPro" id="IPR035986">
    <property type="entry name" value="PKD_dom_sf"/>
</dbReference>
<evidence type="ECO:0000313" key="4">
    <source>
        <dbReference type="Proteomes" id="UP000662783"/>
    </source>
</evidence>
<keyword evidence="1" id="KW-0732">Signal</keyword>
<dbReference type="SUPFAM" id="SSF49299">
    <property type="entry name" value="PKD domain"/>
    <property type="match status" value="2"/>
</dbReference>
<feature type="domain" description="PKD" evidence="2">
    <location>
        <begin position="65"/>
        <end position="113"/>
    </location>
</feature>
<dbReference type="AlphaFoldDB" id="A0A975A009"/>
<dbReference type="Gene3D" id="2.120.10.30">
    <property type="entry name" value="TolB, C-terminal domain"/>
    <property type="match status" value="2"/>
</dbReference>
<dbReference type="SMART" id="SM00089">
    <property type="entry name" value="PKD"/>
    <property type="match status" value="2"/>
</dbReference>
<gene>
    <name evidence="3" type="ORF">JR347_11975</name>
</gene>
<dbReference type="RefSeq" id="WP_205720842.1">
    <property type="nucleotide sequence ID" value="NZ_CP070608.1"/>
</dbReference>
<dbReference type="InterPro" id="IPR050778">
    <property type="entry name" value="Cueball_EGF_LRP_Nidogen"/>
</dbReference>
<protein>
    <submittedName>
        <fullName evidence="3">PKD domain-containing protein</fullName>
    </submittedName>
</protein>
<dbReference type="PROSITE" id="PS51257">
    <property type="entry name" value="PROKAR_LIPOPROTEIN"/>
    <property type="match status" value="1"/>
</dbReference>
<proteinExistence type="predicted"/>
<dbReference type="Pfam" id="PF18911">
    <property type="entry name" value="PKD_4"/>
    <property type="match status" value="1"/>
</dbReference>
<dbReference type="InterPro" id="IPR000033">
    <property type="entry name" value="LDLR_classB_rpt"/>
</dbReference>
<feature type="chain" id="PRO_5036963866" evidence="1">
    <location>
        <begin position="27"/>
        <end position="458"/>
    </location>
</feature>
<dbReference type="Pfam" id="PF00801">
    <property type="entry name" value="PKD"/>
    <property type="match status" value="1"/>
</dbReference>